<dbReference type="Pfam" id="PF01282">
    <property type="entry name" value="Ribosomal_S24e"/>
    <property type="match status" value="1"/>
</dbReference>
<gene>
    <name evidence="4" type="ORF">BJBARM4_0336</name>
</gene>
<dbReference type="Gene3D" id="3.30.70.330">
    <property type="match status" value="1"/>
</dbReference>
<sequence>MEIKIDSTKDDKYFDRQIINFTVKLKAGEPAKLDETKKILEKEGKEGFLLIYTIKNIYGKNEARGIAHIYKNEELAKKILPKYILEKNGVKNGKEEAEKK</sequence>
<dbReference type="SUPFAM" id="SSF54189">
    <property type="entry name" value="Ribosomal proteins S24e, L23 and L15e"/>
    <property type="match status" value="1"/>
</dbReference>
<reference evidence="4 5" key="1">
    <citation type="journal article" date="2010" name="Proc. Natl. Acad. Sci. U.S.A.">
        <title>Enigmatic, ultrasmall, uncultivated Archaea.</title>
        <authorList>
            <person name="Baker B.J."/>
            <person name="Comolli L.R."/>
            <person name="Dick G.J."/>
            <person name="Hauser L.J."/>
            <person name="Hyatt D."/>
            <person name="Dill B.D."/>
            <person name="Land M.L."/>
            <person name="Verberkmoes N.C."/>
            <person name="Hettich R.L."/>
            <person name="Banfield J.F."/>
        </authorList>
    </citation>
    <scope>NUCLEOTIDE SEQUENCE [LARGE SCALE GENOMIC DNA]</scope>
</reference>
<keyword evidence="2" id="KW-0687">Ribonucleoprotein</keyword>
<dbReference type="InterPro" id="IPR012677">
    <property type="entry name" value="Nucleotide-bd_a/b_plait_sf"/>
</dbReference>
<evidence type="ECO:0000313" key="5">
    <source>
        <dbReference type="Proteomes" id="UP000009375"/>
    </source>
</evidence>
<organism evidence="4 5">
    <name type="scientific">Candidatus Parvarchaeum acidiphilum ARMAN-4</name>
    <dbReference type="NCBI Taxonomy" id="662760"/>
    <lineage>
        <taxon>Archaea</taxon>
        <taxon>Candidatus Parvarchaeota</taxon>
        <taxon>Candidatus Parvarchaeum</taxon>
    </lineage>
</organism>
<evidence type="ECO:0000256" key="2">
    <source>
        <dbReference type="ARBA" id="ARBA00023274"/>
    </source>
</evidence>
<evidence type="ECO:0000313" key="4">
    <source>
        <dbReference type="EMBL" id="EEZ93055.1"/>
    </source>
</evidence>
<dbReference type="EMBL" id="GG730043">
    <property type="protein sequence ID" value="EEZ93055.1"/>
    <property type="molecule type" value="Genomic_DNA"/>
</dbReference>
<dbReference type="Proteomes" id="UP000009375">
    <property type="component" value="Unassembled WGS sequence"/>
</dbReference>
<name>D2EF29_PARA4</name>
<dbReference type="GO" id="GO:0006412">
    <property type="term" value="P:translation"/>
    <property type="evidence" value="ECO:0007669"/>
    <property type="project" value="InterPro"/>
</dbReference>
<evidence type="ECO:0000256" key="3">
    <source>
        <dbReference type="ARBA" id="ARBA00035358"/>
    </source>
</evidence>
<keyword evidence="1 4" id="KW-0689">Ribosomal protein</keyword>
<dbReference type="GO" id="GO:0003735">
    <property type="term" value="F:structural constituent of ribosome"/>
    <property type="evidence" value="ECO:0007669"/>
    <property type="project" value="InterPro"/>
</dbReference>
<proteinExistence type="predicted"/>
<evidence type="ECO:0000256" key="1">
    <source>
        <dbReference type="ARBA" id="ARBA00022980"/>
    </source>
</evidence>
<dbReference type="InterPro" id="IPR001976">
    <property type="entry name" value="Ribosomal_eS24"/>
</dbReference>
<protein>
    <recommendedName>
        <fullName evidence="3">30S ribosomal protein S24e</fullName>
    </recommendedName>
</protein>
<accession>D2EF29</accession>
<dbReference type="InterPro" id="IPR012678">
    <property type="entry name" value="Ribosomal_uL23/eL15/eS24_sf"/>
</dbReference>
<dbReference type="AlphaFoldDB" id="D2EF29"/>
<dbReference type="GO" id="GO:1990904">
    <property type="term" value="C:ribonucleoprotein complex"/>
    <property type="evidence" value="ECO:0007669"/>
    <property type="project" value="UniProtKB-KW"/>
</dbReference>
<dbReference type="GO" id="GO:0005840">
    <property type="term" value="C:ribosome"/>
    <property type="evidence" value="ECO:0007669"/>
    <property type="project" value="UniProtKB-KW"/>
</dbReference>